<evidence type="ECO:0000256" key="2">
    <source>
        <dbReference type="ARBA" id="ARBA00022801"/>
    </source>
</evidence>
<dbReference type="InterPro" id="IPR033379">
    <property type="entry name" value="Acid_Pase_AS"/>
</dbReference>
<dbReference type="SUPFAM" id="SSF53254">
    <property type="entry name" value="Phosphoglycerate mutase-like"/>
    <property type="match status" value="1"/>
</dbReference>
<dbReference type="InterPro" id="IPR029033">
    <property type="entry name" value="His_PPase_superfam"/>
</dbReference>
<dbReference type="PROSITE" id="PS00778">
    <property type="entry name" value="HIS_ACID_PHOSPHAT_2"/>
    <property type="match status" value="1"/>
</dbReference>
<feature type="region of interest" description="Disordered" evidence="3">
    <location>
        <begin position="423"/>
        <end position="474"/>
    </location>
</feature>
<evidence type="ECO:0000256" key="1">
    <source>
        <dbReference type="ARBA" id="ARBA00005375"/>
    </source>
</evidence>
<dbReference type="PROSITE" id="PS00616">
    <property type="entry name" value="HIS_ACID_PHOSPHAT_1"/>
    <property type="match status" value="1"/>
</dbReference>
<dbReference type="Gene3D" id="3.40.50.1240">
    <property type="entry name" value="Phosphoglycerate mutase-like"/>
    <property type="match status" value="1"/>
</dbReference>
<comment type="similarity">
    <text evidence="1">Belongs to the histidine acid phosphatase family.</text>
</comment>
<dbReference type="PANTHER" id="PTHR11567">
    <property type="entry name" value="ACID PHOSPHATASE-RELATED"/>
    <property type="match status" value="1"/>
</dbReference>
<dbReference type="PANTHER" id="PTHR11567:SF110">
    <property type="entry name" value="2-PHOSPHOXYLOSE PHOSPHATASE 1"/>
    <property type="match status" value="1"/>
</dbReference>
<gene>
    <name evidence="4" type="ORF">LPJ61_000781</name>
</gene>
<protein>
    <recommendedName>
        <fullName evidence="6">Phosphoglycerate mutase-like protein</fullName>
    </recommendedName>
</protein>
<reference evidence="4" key="1">
    <citation type="submission" date="2022-07" db="EMBL/GenBank/DDBJ databases">
        <title>Phylogenomic reconstructions and comparative analyses of Kickxellomycotina fungi.</title>
        <authorList>
            <person name="Reynolds N.K."/>
            <person name="Stajich J.E."/>
            <person name="Barry K."/>
            <person name="Grigoriev I.V."/>
            <person name="Crous P."/>
            <person name="Smith M.E."/>
        </authorList>
    </citation>
    <scope>NUCLEOTIDE SEQUENCE</scope>
    <source>
        <strain evidence="4">BCRC 34381</strain>
    </source>
</reference>
<dbReference type="InterPro" id="IPR000560">
    <property type="entry name" value="His_Pase_clade-2"/>
</dbReference>
<dbReference type="AlphaFoldDB" id="A0A9W7YI10"/>
<evidence type="ECO:0008006" key="6">
    <source>
        <dbReference type="Google" id="ProtNLM"/>
    </source>
</evidence>
<comment type="caution">
    <text evidence="4">The sequence shown here is derived from an EMBL/GenBank/DDBJ whole genome shotgun (WGS) entry which is preliminary data.</text>
</comment>
<dbReference type="Pfam" id="PF00328">
    <property type="entry name" value="His_Phos_2"/>
    <property type="match status" value="1"/>
</dbReference>
<accession>A0A9W7YI10</accession>
<evidence type="ECO:0000256" key="3">
    <source>
        <dbReference type="SAM" id="MobiDB-lite"/>
    </source>
</evidence>
<dbReference type="InterPro" id="IPR050645">
    <property type="entry name" value="Histidine_acid_phosphatase"/>
</dbReference>
<dbReference type="OrthoDB" id="10257284at2759"/>
<dbReference type="Proteomes" id="UP001143981">
    <property type="component" value="Unassembled WGS sequence"/>
</dbReference>
<evidence type="ECO:0000313" key="5">
    <source>
        <dbReference type="Proteomes" id="UP001143981"/>
    </source>
</evidence>
<dbReference type="GO" id="GO:0016791">
    <property type="term" value="F:phosphatase activity"/>
    <property type="evidence" value="ECO:0007669"/>
    <property type="project" value="TreeGrafter"/>
</dbReference>
<sequence length="542" mass="58453">MASPDDGPDAPYMGQAQLPTLTPEFLAQHYPRSVGVVHVDMVNRHGDRTPAAHFIPEVAPKHWNFCALGNRLHQDFLKAVGLHARGPASIPARGPASGGDGAKYDGKWQIQIFENTSQSDGSSILAAAGTTAQHISDTSRPTAATCSFGQLTDMGRQNMTTLGAHIRSLYVDALGFLPATRQAGDSVADPLHLRSTSYTRTLESLHHVLGGLYPNVAAEEPVYRITTRSPERDNMLPDFGCANLVRQFLKLNAMSLSRHAHEREQLAQDLRNIPGFRGFLDAEAKAGSKRSAITLMDTLVPMRTHGLPLPDGIDDVFLGRLARMAAAEYLHSGWMSAAVTRMQLGPMVHELTGNIVRAVEADRSKGQTPGPQLGIYSGHDATVAGLLAALCHDPAQRSRGAPAGYAWPPFSSSLRIELLRDATTPSPATRPAWEHGQASANTTPALVPPDNRVRPANVPDSLYRRSPGVGPSAQTNPRALRDYYVRVWYNDRALLLPACRDPGAHHVGLGPAACTLDGFFKQVARFSVGGGERRRECSVPAS</sequence>
<evidence type="ECO:0000313" key="4">
    <source>
        <dbReference type="EMBL" id="KAJ1734994.1"/>
    </source>
</evidence>
<keyword evidence="2" id="KW-0378">Hydrolase</keyword>
<dbReference type="CDD" id="cd07061">
    <property type="entry name" value="HP_HAP_like"/>
    <property type="match status" value="1"/>
</dbReference>
<keyword evidence="5" id="KW-1185">Reference proteome</keyword>
<name>A0A9W7YI10_9FUNG</name>
<dbReference type="EMBL" id="JANBOI010000046">
    <property type="protein sequence ID" value="KAJ1734994.1"/>
    <property type="molecule type" value="Genomic_DNA"/>
</dbReference>
<organism evidence="4 5">
    <name type="scientific">Coemansia biformis</name>
    <dbReference type="NCBI Taxonomy" id="1286918"/>
    <lineage>
        <taxon>Eukaryota</taxon>
        <taxon>Fungi</taxon>
        <taxon>Fungi incertae sedis</taxon>
        <taxon>Zoopagomycota</taxon>
        <taxon>Kickxellomycotina</taxon>
        <taxon>Kickxellomycetes</taxon>
        <taxon>Kickxellales</taxon>
        <taxon>Kickxellaceae</taxon>
        <taxon>Coemansia</taxon>
    </lineage>
</organism>
<proteinExistence type="inferred from homology"/>